<protein>
    <recommendedName>
        <fullName evidence="6">Gram-positive cocci surface proteins LPxTG domain-containing protein</fullName>
    </recommendedName>
</protein>
<evidence type="ECO:0000256" key="4">
    <source>
        <dbReference type="ARBA" id="ARBA00023088"/>
    </source>
</evidence>
<dbReference type="PROSITE" id="PS50847">
    <property type="entry name" value="GRAM_POS_ANCHORING"/>
    <property type="match status" value="1"/>
</dbReference>
<dbReference type="EMBL" id="BCMH01000003">
    <property type="protein sequence ID" value="GAX03130.1"/>
    <property type="molecule type" value="Genomic_DNA"/>
</dbReference>
<comment type="caution">
    <text evidence="7">The sequence shown here is derived from an EMBL/GenBank/DDBJ whole genome shotgun (WGS) entry which is preliminary data.</text>
</comment>
<evidence type="ECO:0000256" key="5">
    <source>
        <dbReference type="SAM" id="MobiDB-lite"/>
    </source>
</evidence>
<evidence type="ECO:0000313" key="7">
    <source>
        <dbReference type="EMBL" id="GAX03130.1"/>
    </source>
</evidence>
<evidence type="ECO:0000256" key="3">
    <source>
        <dbReference type="ARBA" id="ARBA00022729"/>
    </source>
</evidence>
<name>A0A1Z5IMZ5_9LACO</name>
<gene>
    <name evidence="7" type="ORF">IWT140_00729</name>
</gene>
<evidence type="ECO:0000259" key="6">
    <source>
        <dbReference type="PROSITE" id="PS50847"/>
    </source>
</evidence>
<dbReference type="Gene3D" id="3.80.10.10">
    <property type="entry name" value="Ribonuclease Inhibitor"/>
    <property type="match status" value="1"/>
</dbReference>
<keyword evidence="4" id="KW-0572">Peptidoglycan-anchor</keyword>
<dbReference type="NCBIfam" id="TIGR01167">
    <property type="entry name" value="LPXTG_anchor"/>
    <property type="match status" value="1"/>
</dbReference>
<sequence>MGTLTIPDSVTSIGEMAFFDNKITELKLGTGLSGYSIANKAFAHNDIDQVINNSKDDSVDYLGGQQTYVNVTAPSTGNLIQNVRALIDQAVGVTLSNTLTFVDSNGRQWLYDADTDTLTDPYGDVTAEPVEFRFISTGNGSYGTTQLIIHPEVSAPITPADPGSGTSTPGEPGNDNNTGTAIPSGPSNDNNDETPSTGEANTSVPTPVPGDSAHEQPNLTTDSGSAISTPSQTTGLVVQTANAHGIAGTQTDRTDEAHATPEALQDTQTGQAASGVQQDASSGQVAEQTAETLQLMTKSAPNNSQTNSSAANLPQTNEAASAKATLIGGLLLSILSWFGLARRKHEQD</sequence>
<dbReference type="AlphaFoldDB" id="A0A1Z5IMZ5"/>
<keyword evidence="2" id="KW-0964">Secreted</keyword>
<dbReference type="InterPro" id="IPR032675">
    <property type="entry name" value="LRR_dom_sf"/>
</dbReference>
<keyword evidence="1" id="KW-0134">Cell wall</keyword>
<feature type="compositionally biased region" description="Polar residues" evidence="5">
    <location>
        <begin position="215"/>
        <end position="230"/>
    </location>
</feature>
<feature type="domain" description="Gram-positive cocci surface proteins LPxTG" evidence="6">
    <location>
        <begin position="313"/>
        <end position="348"/>
    </location>
</feature>
<keyword evidence="3" id="KW-0732">Signal</keyword>
<dbReference type="Proteomes" id="UP000198430">
    <property type="component" value="Unassembled WGS sequence"/>
</dbReference>
<dbReference type="Pfam" id="PF00746">
    <property type="entry name" value="Gram_pos_anchor"/>
    <property type="match status" value="1"/>
</dbReference>
<evidence type="ECO:0000256" key="1">
    <source>
        <dbReference type="ARBA" id="ARBA00022512"/>
    </source>
</evidence>
<proteinExistence type="predicted"/>
<reference evidence="7 8" key="1">
    <citation type="submission" date="2015-11" db="EMBL/GenBank/DDBJ databases">
        <title>Draft genome sequences of new species of the genus Lactobacillus isolated from orchardgrass silage.</title>
        <authorList>
            <person name="Tohno M."/>
            <person name="Tanizawa Y."/>
            <person name="Arita M."/>
        </authorList>
    </citation>
    <scope>NUCLEOTIDE SEQUENCE [LARGE SCALE GENOMIC DNA]</scope>
    <source>
        <strain evidence="7 8">IWT140</strain>
    </source>
</reference>
<feature type="compositionally biased region" description="Low complexity" evidence="5">
    <location>
        <begin position="162"/>
        <end position="173"/>
    </location>
</feature>
<organism evidence="7 8">
    <name type="scientific">Secundilactobacillus pentosiphilus</name>
    <dbReference type="NCBI Taxonomy" id="1714682"/>
    <lineage>
        <taxon>Bacteria</taxon>
        <taxon>Bacillati</taxon>
        <taxon>Bacillota</taxon>
        <taxon>Bacilli</taxon>
        <taxon>Lactobacillales</taxon>
        <taxon>Lactobacillaceae</taxon>
        <taxon>Secundilactobacillus</taxon>
    </lineage>
</organism>
<accession>A0A1Z5IMZ5</accession>
<feature type="region of interest" description="Disordered" evidence="5">
    <location>
        <begin position="154"/>
        <end position="230"/>
    </location>
</feature>
<keyword evidence="8" id="KW-1185">Reference proteome</keyword>
<feature type="compositionally biased region" description="Polar residues" evidence="5">
    <location>
        <begin position="265"/>
        <end position="286"/>
    </location>
</feature>
<dbReference type="InterPro" id="IPR019931">
    <property type="entry name" value="LPXTG_anchor"/>
</dbReference>
<feature type="compositionally biased region" description="Polar residues" evidence="5">
    <location>
        <begin position="174"/>
        <end position="205"/>
    </location>
</feature>
<feature type="region of interest" description="Disordered" evidence="5">
    <location>
        <begin position="246"/>
        <end position="286"/>
    </location>
</feature>
<evidence type="ECO:0000256" key="2">
    <source>
        <dbReference type="ARBA" id="ARBA00022525"/>
    </source>
</evidence>
<evidence type="ECO:0000313" key="8">
    <source>
        <dbReference type="Proteomes" id="UP000198430"/>
    </source>
</evidence>